<organism evidence="2 3">
    <name type="scientific">Allofranklinella schreckenbergeri</name>
    <dbReference type="NCBI Taxonomy" id="1076744"/>
    <lineage>
        <taxon>Bacteria</taxon>
        <taxon>Pseudomonadati</taxon>
        <taxon>Pseudomonadota</taxon>
        <taxon>Betaproteobacteria</taxon>
        <taxon>Burkholderiales</taxon>
        <taxon>Comamonadaceae</taxon>
        <taxon>Allofranklinella</taxon>
    </lineage>
</organism>
<dbReference type="Proteomes" id="UP000281171">
    <property type="component" value="Unassembled WGS sequence"/>
</dbReference>
<evidence type="ECO:0000313" key="3">
    <source>
        <dbReference type="Proteomes" id="UP000281171"/>
    </source>
</evidence>
<keyword evidence="1" id="KW-0472">Membrane</keyword>
<dbReference type="EMBL" id="RDQK01000033">
    <property type="protein sequence ID" value="RMX06161.1"/>
    <property type="molecule type" value="Genomic_DNA"/>
</dbReference>
<dbReference type="AlphaFoldDB" id="A0A3M6QTI8"/>
<reference evidence="2 3" key="1">
    <citation type="submission" date="2018-10" db="EMBL/GenBank/DDBJ databases">
        <title>Comamonadaceae CDC group NO-1 genome sequencing and assembly.</title>
        <authorList>
            <person name="Bernier A.-M."/>
            <person name="Bernard K."/>
        </authorList>
    </citation>
    <scope>NUCLEOTIDE SEQUENCE [LARGE SCALE GENOMIC DNA]</scope>
    <source>
        <strain evidence="2 3">NML180581</strain>
    </source>
</reference>
<dbReference type="InterPro" id="IPR032314">
    <property type="entry name" value="DUF4845"/>
</dbReference>
<sequence>MIMKILSSQGSALRLASRQRGMTFISLCLLAAVLVFAGYVVFKSVPVMTEYLAIKRVLKQASAGSTVLEIRQIYDRVASIEYLEQYANPVSSKDLQVSKQNDRVVVDVDYVREIPLVGPAYLTYKLHASSK</sequence>
<keyword evidence="1" id="KW-1133">Transmembrane helix</keyword>
<feature type="transmembrane region" description="Helical" evidence="1">
    <location>
        <begin position="21"/>
        <end position="42"/>
    </location>
</feature>
<accession>A0A3M6QTI8</accession>
<name>A0A3M6QTI8_9BURK</name>
<keyword evidence="1" id="KW-0812">Transmembrane</keyword>
<dbReference type="Pfam" id="PF16137">
    <property type="entry name" value="DUF4845"/>
    <property type="match status" value="1"/>
</dbReference>
<proteinExistence type="predicted"/>
<comment type="caution">
    <text evidence="2">The sequence shown here is derived from an EMBL/GenBank/DDBJ whole genome shotgun (WGS) entry which is preliminary data.</text>
</comment>
<evidence type="ECO:0000256" key="1">
    <source>
        <dbReference type="SAM" id="Phobius"/>
    </source>
</evidence>
<gene>
    <name evidence="2" type="ORF">EBQ24_11555</name>
</gene>
<protein>
    <submittedName>
        <fullName evidence="2">DUF4845 domain-containing protein</fullName>
    </submittedName>
</protein>
<evidence type="ECO:0000313" key="2">
    <source>
        <dbReference type="EMBL" id="RMX06161.1"/>
    </source>
</evidence>